<name>A0A8J2S0G0_9CRUS</name>
<proteinExistence type="predicted"/>
<dbReference type="Proteomes" id="UP000789390">
    <property type="component" value="Unassembled WGS sequence"/>
</dbReference>
<dbReference type="AlphaFoldDB" id="A0A8J2S0G0"/>
<keyword evidence="2" id="KW-1185">Reference proteome</keyword>
<protein>
    <submittedName>
        <fullName evidence="1">Uncharacterized protein</fullName>
    </submittedName>
</protein>
<comment type="caution">
    <text evidence="1">The sequence shown here is derived from an EMBL/GenBank/DDBJ whole genome shotgun (WGS) entry which is preliminary data.</text>
</comment>
<sequence length="43" mass="4911">MAKKRSKLTANKLKTSTNISITFDFETNDITFKLFVNGVLCRD</sequence>
<reference evidence="1" key="1">
    <citation type="submission" date="2021-11" db="EMBL/GenBank/DDBJ databases">
        <authorList>
            <person name="Schell T."/>
        </authorList>
    </citation>
    <scope>NUCLEOTIDE SEQUENCE</scope>
    <source>
        <strain evidence="1">M5</strain>
    </source>
</reference>
<gene>
    <name evidence="1" type="ORF">DGAL_LOCUS16206</name>
</gene>
<dbReference type="EMBL" id="CAKKLH010000326">
    <property type="protein sequence ID" value="CAH0112486.1"/>
    <property type="molecule type" value="Genomic_DNA"/>
</dbReference>
<evidence type="ECO:0000313" key="2">
    <source>
        <dbReference type="Proteomes" id="UP000789390"/>
    </source>
</evidence>
<evidence type="ECO:0000313" key="1">
    <source>
        <dbReference type="EMBL" id="CAH0112486.1"/>
    </source>
</evidence>
<organism evidence="1 2">
    <name type="scientific">Daphnia galeata</name>
    <dbReference type="NCBI Taxonomy" id="27404"/>
    <lineage>
        <taxon>Eukaryota</taxon>
        <taxon>Metazoa</taxon>
        <taxon>Ecdysozoa</taxon>
        <taxon>Arthropoda</taxon>
        <taxon>Crustacea</taxon>
        <taxon>Branchiopoda</taxon>
        <taxon>Diplostraca</taxon>
        <taxon>Cladocera</taxon>
        <taxon>Anomopoda</taxon>
        <taxon>Daphniidae</taxon>
        <taxon>Daphnia</taxon>
    </lineage>
</organism>
<accession>A0A8J2S0G0</accession>